<feature type="compositionally biased region" description="Pro residues" evidence="1">
    <location>
        <begin position="1"/>
        <end position="20"/>
    </location>
</feature>
<dbReference type="EMBL" id="JAERQM010000002">
    <property type="protein sequence ID" value="MBU8543968.1"/>
    <property type="molecule type" value="Genomic_DNA"/>
</dbReference>
<comment type="caution">
    <text evidence="2">The sequence shown here is derived from an EMBL/GenBank/DDBJ whole genome shotgun (WGS) entry which is preliminary data.</text>
</comment>
<evidence type="ECO:0000256" key="1">
    <source>
        <dbReference type="SAM" id="MobiDB-lite"/>
    </source>
</evidence>
<evidence type="ECO:0000313" key="2">
    <source>
        <dbReference type="EMBL" id="MBU8543968.1"/>
    </source>
</evidence>
<dbReference type="Proteomes" id="UP000689967">
    <property type="component" value="Unassembled WGS sequence"/>
</dbReference>
<sequence>MTPRRPWPPEPAELLPPFPIPGRRRLGTPTILVVLHDDATRQDRIDTARELLAGTGLTLAPESPTP</sequence>
<reference evidence="2 3" key="1">
    <citation type="submission" date="2021-01" db="EMBL/GenBank/DDBJ databases">
        <title>Roseomonas sp. nov, a bacterium isolated from an oil production mixture in Yumen Oilfield.</title>
        <authorList>
            <person name="Wu D."/>
        </authorList>
    </citation>
    <scope>NUCLEOTIDE SEQUENCE [LARGE SCALE GENOMIC DNA]</scope>
    <source>
        <strain evidence="2 3">ROY-5-3</strain>
    </source>
</reference>
<evidence type="ECO:0000313" key="3">
    <source>
        <dbReference type="Proteomes" id="UP000689967"/>
    </source>
</evidence>
<keyword evidence="3" id="KW-1185">Reference proteome</keyword>
<accession>A0ABS6H8C9</accession>
<protein>
    <submittedName>
        <fullName evidence="2">Uncharacterized protein</fullName>
    </submittedName>
</protein>
<gene>
    <name evidence="2" type="ORF">JJQ90_09650</name>
</gene>
<feature type="region of interest" description="Disordered" evidence="1">
    <location>
        <begin position="1"/>
        <end position="21"/>
    </location>
</feature>
<name>A0ABS6H8C9_9PROT</name>
<proteinExistence type="predicted"/>
<organism evidence="2 3">
    <name type="scientific">Falsiroseomonas oleicola</name>
    <dbReference type="NCBI Taxonomy" id="2801474"/>
    <lineage>
        <taxon>Bacteria</taxon>
        <taxon>Pseudomonadati</taxon>
        <taxon>Pseudomonadota</taxon>
        <taxon>Alphaproteobacteria</taxon>
        <taxon>Acetobacterales</taxon>
        <taxon>Roseomonadaceae</taxon>
        <taxon>Falsiroseomonas</taxon>
    </lineage>
</organism>
<dbReference type="RefSeq" id="WP_216874720.1">
    <property type="nucleotide sequence ID" value="NZ_JAERQM010000002.1"/>
</dbReference>